<dbReference type="EMBL" id="MK686069">
    <property type="protein sequence ID" value="QBZ73411.1"/>
    <property type="molecule type" value="Genomic_DNA"/>
</dbReference>
<reference evidence="2" key="1">
    <citation type="submission" date="2019-03" db="EMBL/GenBank/DDBJ databases">
        <authorList>
            <person name="Goralski S.M."/>
            <person name="Markward M.L."/>
            <person name="Addai K."/>
            <person name="Agarwal S."/>
            <person name="Ahmad I.M."/>
            <person name="Alumyar Y.S."/>
            <person name="An J."/>
            <person name="Antar T.E."/>
            <person name="Antony V."/>
            <person name="Arvin L.E."/>
            <person name="Atanasoff K.E."/>
            <person name="Ati R."/>
            <person name="Batista A."/>
            <person name="Bembuh M.L."/>
            <person name="Bhardvaj T.B."/>
            <person name="Brown C.J."/>
            <person name="Butt S.T."/>
            <person name="Cahn D."/>
            <person name="Canales I.-I."/>
            <person name="Carr K."/>
            <person name="Chen K.Z."/>
            <person name="Chen M."/>
            <person name="Chigurupati S."/>
            <person name="Chou C."/>
            <person name="Chung C.S."/>
            <person name="Cole S.T."/>
            <person name="Colson C.L."/>
            <person name="Dent D.M."/>
            <person name="Djiogo E.M."/>
            <person name="Domrachev B.M."/>
            <person name="Dwivedi J."/>
            <person name="Ehsani C."/>
            <person name="Essien U.A."/>
            <person name="Fakhar A."/>
            <person name="Flood S.H."/>
            <person name="Furletti G."/>
            <person name="Gebreegziabher M."/>
            <person name="Gruver-Williams A."/>
            <person name="Guldan M.L."/>
            <person name="Gurung S."/>
            <person name="Heo K."/>
            <person name="John R.A."/>
            <person name="Kabir L."/>
            <person name="Kaira H."/>
            <person name="Kane M.S."/>
            <person name="Karanja M."/>
            <person name="Karley A.N."/>
            <person name="Kelleher J."/>
            <person name="Khan A.M."/>
            <person name="Khan A."/>
            <person name="Kharel S."/>
            <person name="Kidane M."/>
            <person name="Konanur P."/>
            <person name="Kuo N.K."/>
            <person name="Kyaw G."/>
            <person name="Lahijan N."/>
            <person name="Lamm D.N."/>
            <person name="Lance S.V."/>
            <person name="Le C."/>
            <person name="Lee C.H."/>
            <person name="Leka D."/>
            <person name="Li C."/>
            <person name="Lim S.Y."/>
            <person name="Lo J."/>
            <person name="Ludwig S."/>
            <person name="Mahaney V.M."/>
            <person name="Mangukiya A."/>
            <person name="Mani D."/>
            <person name="Mariano P."/>
            <person name="Mbaekwe U."/>
            <person name="McGowan H."/>
            <person name="McNamara A."/>
            <person name="Mebrahtu S."/>
            <person name="Mohamed A."/>
            <person name="Mohamed M.E."/>
            <person name="Muntaka F."/>
            <person name="Naqvi T."/>
            <person name="Nengel A.M."/>
            <person name="Neupane S."/>
            <person name="Nguyen J."/>
            <person name="Nguyen J."/>
            <person name="Nwoji I.C."/>
            <person name="O'Brien T."/>
            <person name="Okusolubo T.A."/>
            <person name="Paek J."/>
            <person name="Pandithakoralag H."/>
            <person name="Parsa S."/>
            <person name="Perry C."/>
            <person name="Petrie C.R."/>
            <person name="Poteshman G.A."/>
            <person name="Quiros D."/>
            <person name="Rana S."/>
            <person name="Reister J."/>
            <person name="Reyes E."/>
            <person name="Riaz H.S."/>
            <person name="Roach T.L."/>
            <person name="Saikali A."/>
            <person name="Scalsky R."/>
            <person name="Schultz J.A."/>
            <person name="Scott C.F."/>
            <person name="Sekira M.D."/>
            <person name="Shee C.S."/>
            <person name="Shultz P."/>
            <person name="Siarez J.A."/>
            <person name="Simpson A.L."/>
            <person name="Singh S."/>
            <person name="Smith F.R."/>
            <person name="Smith S.A."/>
            <person name="Sobers S."/>
            <person name="Sobowale A.O."/>
            <person name="Somoza K.A."/>
            <person name="Song M."/>
            <person name="Spence R.N."/>
            <person name="Spruill R.A."/>
            <person name="Subedi A."/>
            <person name="Taj A.B."/>
            <person name="Thomas J."/>
            <person name="Todd J.C."/>
            <person name="Tran T."/>
            <person name="Varghese J."/>
            <person name="Vartanian E."/>
            <person name="Vega A."/>
            <person name="Vong A."/>
            <person name="Wachhaus L.E."/>
            <person name="Walter A.J."/>
            <person name="Wessel M.E."/>
            <person name="Azam A.M."/>
            <person name="Blocker D."/>
            <person name="Naeem N.-U.-A."/>
            <person name="Patel R."/>
            <person name="Shakarov P."/>
            <person name="Xie C.L."/>
            <person name="Zolnerowich N."/>
            <person name="Correa-Mendez M."/>
            <person name="Fabian M."/>
            <person name="Fishbein J."/>
            <person name="Harkles L."/>
            <person name="Reger N."/>
            <person name="Saleh S."/>
            <person name="Erill I."/>
            <person name="Caruso S.M."/>
            <person name="Garlena R.A."/>
            <person name="Russell D.A."/>
            <person name="Pope W.H."/>
            <person name="Jacobs-Sera D."/>
            <person name="Hatfull G.F."/>
        </authorList>
    </citation>
    <scope>NUCLEOTIDE SEQUENCE [LARGE SCALE GENOMIC DNA]</scope>
</reference>
<sequence>MKVWRVAHGTVTWCGFPTGPYSCGGLTEEAVKPLLGMGLDHTPAKQPSPYEDRSIRGIDSTERCGFNSREALDEWFDGWTNELSACGFEVWEYDVPDSAARAGRRGQVVFVASEAVEIRHSPFKPVQLTLWADA</sequence>
<keyword evidence="2" id="KW-1185">Reference proteome</keyword>
<evidence type="ECO:0000313" key="1">
    <source>
        <dbReference type="EMBL" id="QBZ73411.1"/>
    </source>
</evidence>
<accession>A0A4D6E4J4</accession>
<organism evidence="1 2">
    <name type="scientific">Streptomyces phage Heather</name>
    <dbReference type="NCBI Taxonomy" id="2562343"/>
    <lineage>
        <taxon>Viruses</taxon>
        <taxon>Duplodnaviria</taxon>
        <taxon>Heunggongvirae</taxon>
        <taxon>Uroviricota</taxon>
        <taxon>Caudoviricetes</taxon>
        <taxon>Colingsworthviridae</taxon>
        <taxon>Sebastisaurusvirus</taxon>
        <taxon>Sebastisaurusvirus heather</taxon>
    </lineage>
</organism>
<gene>
    <name evidence="1" type="primary">41</name>
    <name evidence="1" type="ORF">SEA_HEATHER_41</name>
</gene>
<protein>
    <submittedName>
        <fullName evidence="1">Uncharacterized protein</fullName>
    </submittedName>
</protein>
<dbReference type="Proteomes" id="UP000297168">
    <property type="component" value="Segment"/>
</dbReference>
<proteinExistence type="predicted"/>
<name>A0A4D6E4J4_9CAUD</name>
<evidence type="ECO:0000313" key="2">
    <source>
        <dbReference type="Proteomes" id="UP000297168"/>
    </source>
</evidence>